<proteinExistence type="inferred from homology"/>
<keyword evidence="3" id="KW-1185">Reference proteome</keyword>
<dbReference type="EMBL" id="CAJFDH010000001">
    <property type="protein sequence ID" value="CAD5206592.1"/>
    <property type="molecule type" value="Genomic_DNA"/>
</dbReference>
<dbReference type="Proteomes" id="UP000783686">
    <property type="component" value="Unassembled WGS sequence"/>
</dbReference>
<dbReference type="Gene3D" id="3.40.50.1820">
    <property type="entry name" value="alpha/beta hydrolase"/>
    <property type="match status" value="1"/>
</dbReference>
<dbReference type="PANTHER" id="PTHR11034">
    <property type="entry name" value="N-MYC DOWNSTREAM REGULATED"/>
    <property type="match status" value="1"/>
</dbReference>
<evidence type="ECO:0000256" key="1">
    <source>
        <dbReference type="ARBA" id="ARBA00005598"/>
    </source>
</evidence>
<gene>
    <name evidence="2" type="ORF">BOKJ2_LOCUS1276</name>
</gene>
<name>A0A811JTX3_9BILA</name>
<evidence type="ECO:0000313" key="2">
    <source>
        <dbReference type="EMBL" id="CAD5206592.1"/>
    </source>
</evidence>
<dbReference type="Proteomes" id="UP000614601">
    <property type="component" value="Unassembled WGS sequence"/>
</dbReference>
<dbReference type="AlphaFoldDB" id="A0A811JTX3"/>
<dbReference type="OrthoDB" id="741027at2759"/>
<protein>
    <submittedName>
        <fullName evidence="2">Uncharacterized protein</fullName>
    </submittedName>
</protein>
<comment type="similarity">
    <text evidence="1">Belongs to the NDRG family.</text>
</comment>
<sequence>MSYELGSISSAEDVNGYDLTEETVETVHGTVKVVIYGDRTKNAVVTFHDIGLDANGNFQNFFQFGTATEFSEAFCVYNINAPGQESDAKAFPDGYEFPSMEGLVDVVDAVVRHFHIKSFIGFGIGAGANVLLRYTLKNQSKVEALVLINAVISRAGWIEWGYEKFNIKSLRSTGMNNVVVEYLLWHYLGKRLDEVNQDVINQYRNMIYTHPNPGNLAMYMEAYLNRSEIVVQQPANGSASVPNQPILKVPILQMVGSRSGFLEETVDLHSKLDPSRAEWIKVSECCGLVLDDKPDKVTESLLLFLQGLGYFTHLNVRKVVDKLASLYEYGRSNECGIQNVNEHSAF</sequence>
<reference evidence="2" key="1">
    <citation type="submission" date="2020-09" db="EMBL/GenBank/DDBJ databases">
        <authorList>
            <person name="Kikuchi T."/>
        </authorList>
    </citation>
    <scope>NUCLEOTIDE SEQUENCE</scope>
    <source>
        <strain evidence="2">SH1</strain>
    </source>
</reference>
<dbReference type="InterPro" id="IPR029058">
    <property type="entry name" value="AB_hydrolase_fold"/>
</dbReference>
<organism evidence="2 3">
    <name type="scientific">Bursaphelenchus okinawaensis</name>
    <dbReference type="NCBI Taxonomy" id="465554"/>
    <lineage>
        <taxon>Eukaryota</taxon>
        <taxon>Metazoa</taxon>
        <taxon>Ecdysozoa</taxon>
        <taxon>Nematoda</taxon>
        <taxon>Chromadorea</taxon>
        <taxon>Rhabditida</taxon>
        <taxon>Tylenchina</taxon>
        <taxon>Tylenchomorpha</taxon>
        <taxon>Aphelenchoidea</taxon>
        <taxon>Aphelenchoididae</taxon>
        <taxon>Bursaphelenchus</taxon>
    </lineage>
</organism>
<accession>A0A811JTX3</accession>
<dbReference type="SUPFAM" id="SSF53474">
    <property type="entry name" value="alpha/beta-Hydrolases"/>
    <property type="match status" value="1"/>
</dbReference>
<dbReference type="InterPro" id="IPR004142">
    <property type="entry name" value="NDRG"/>
</dbReference>
<evidence type="ECO:0000313" key="3">
    <source>
        <dbReference type="Proteomes" id="UP000614601"/>
    </source>
</evidence>
<comment type="caution">
    <text evidence="2">The sequence shown here is derived from an EMBL/GenBank/DDBJ whole genome shotgun (WGS) entry which is preliminary data.</text>
</comment>
<dbReference type="Pfam" id="PF03096">
    <property type="entry name" value="Ndr"/>
    <property type="match status" value="1"/>
</dbReference>
<dbReference type="EMBL" id="CAJFCW020000001">
    <property type="protein sequence ID" value="CAG9082395.1"/>
    <property type="molecule type" value="Genomic_DNA"/>
</dbReference>